<gene>
    <name evidence="1" type="ORF">POCTA_138.1.T1390168</name>
</gene>
<accession>A0A8S1Y188</accession>
<sequence length="267" mass="31778">MFIPRLIEKEDKFLCKSKHQQPVKSVILDPFISNNLRLLCKVCEQQYLMHSRIVDYEQLKNCFYEQQRERIQQYQLIINPHIQCVENLMKILESLKSRLIQQFDNLLWLSKDWITQLVDSATSYSFFEELDKVTSQQVPVLDLSTFIGCVKKTNYNLNSKINIKLDQFKFLPEFQSTQELFAYQNNLIDQQNVEVKAQPLIYTNSSFYSTFQDIERVDTQQENVQAYKSLIWDVQFQKFAHVTFQIEITKDNKFNIPEMVSSQEVSH</sequence>
<comment type="caution">
    <text evidence="1">The sequence shown here is derived from an EMBL/GenBank/DDBJ whole genome shotgun (WGS) entry which is preliminary data.</text>
</comment>
<dbReference type="EMBL" id="CAJJDP010000140">
    <property type="protein sequence ID" value="CAD8207017.1"/>
    <property type="molecule type" value="Genomic_DNA"/>
</dbReference>
<name>A0A8S1Y188_PAROT</name>
<evidence type="ECO:0000313" key="1">
    <source>
        <dbReference type="EMBL" id="CAD8207017.1"/>
    </source>
</evidence>
<dbReference type="Proteomes" id="UP000683925">
    <property type="component" value="Unassembled WGS sequence"/>
</dbReference>
<organism evidence="1 2">
    <name type="scientific">Paramecium octaurelia</name>
    <dbReference type="NCBI Taxonomy" id="43137"/>
    <lineage>
        <taxon>Eukaryota</taxon>
        <taxon>Sar</taxon>
        <taxon>Alveolata</taxon>
        <taxon>Ciliophora</taxon>
        <taxon>Intramacronucleata</taxon>
        <taxon>Oligohymenophorea</taxon>
        <taxon>Peniculida</taxon>
        <taxon>Parameciidae</taxon>
        <taxon>Paramecium</taxon>
    </lineage>
</organism>
<protein>
    <submittedName>
        <fullName evidence="1">Uncharacterized protein</fullName>
    </submittedName>
</protein>
<reference evidence="1" key="1">
    <citation type="submission" date="2021-01" db="EMBL/GenBank/DDBJ databases">
        <authorList>
            <consortium name="Genoscope - CEA"/>
            <person name="William W."/>
        </authorList>
    </citation>
    <scope>NUCLEOTIDE SEQUENCE</scope>
</reference>
<dbReference type="AlphaFoldDB" id="A0A8S1Y188"/>
<evidence type="ECO:0000313" key="2">
    <source>
        <dbReference type="Proteomes" id="UP000683925"/>
    </source>
</evidence>
<keyword evidence="2" id="KW-1185">Reference proteome</keyword>
<proteinExistence type="predicted"/>